<gene>
    <name evidence="2" type="ORF">BLNAU_5771</name>
</gene>
<name>A0ABQ9Y691_9EUKA</name>
<sequence length="238" mass="27071">MELIRATAGTDGVGVERIRTMEDNAEQMRTMGVGVEQMQTMEDGAEQTALLKPLESALIILDGHVSRSQPELMSWLRDHHIDVIILPSHTSEFLPPLDQVVNKEWERALKFVSLPKDKRDETQLDDFMNKIDDVVTKALQADFIRKGFMKCCLILRSPTKMLKSLREEGLSFDEWKQRNTIHSIGGDDVHDFNDELDVNWTSKIRGCTLQEWESFAVEYDSSIPLLKPSGSFPISGHV</sequence>
<reference evidence="2 3" key="1">
    <citation type="journal article" date="2022" name="bioRxiv">
        <title>Genomics of Preaxostyla Flagellates Illuminates Evolutionary Transitions and the Path Towards Mitochondrial Loss.</title>
        <authorList>
            <person name="Novak L.V.F."/>
            <person name="Treitli S.C."/>
            <person name="Pyrih J."/>
            <person name="Halakuc P."/>
            <person name="Pipaliya S.V."/>
            <person name="Vacek V."/>
            <person name="Brzon O."/>
            <person name="Soukal P."/>
            <person name="Eme L."/>
            <person name="Dacks J.B."/>
            <person name="Karnkowska A."/>
            <person name="Elias M."/>
            <person name="Hampl V."/>
        </authorList>
    </citation>
    <scope>NUCLEOTIDE SEQUENCE [LARGE SCALE GENOMIC DNA]</scope>
    <source>
        <strain evidence="2">NAU3</strain>
        <tissue evidence="2">Gut</tissue>
    </source>
</reference>
<dbReference type="Pfam" id="PF03184">
    <property type="entry name" value="DDE_1"/>
    <property type="match status" value="1"/>
</dbReference>
<protein>
    <recommendedName>
        <fullName evidence="1">DDE-1 domain-containing protein</fullName>
    </recommendedName>
</protein>
<dbReference type="InterPro" id="IPR004875">
    <property type="entry name" value="DDE_SF_endonuclease_dom"/>
</dbReference>
<evidence type="ECO:0000259" key="1">
    <source>
        <dbReference type="Pfam" id="PF03184"/>
    </source>
</evidence>
<keyword evidence="3" id="KW-1185">Reference proteome</keyword>
<comment type="caution">
    <text evidence="2">The sequence shown here is derived from an EMBL/GenBank/DDBJ whole genome shotgun (WGS) entry which is preliminary data.</text>
</comment>
<evidence type="ECO:0000313" key="2">
    <source>
        <dbReference type="EMBL" id="KAK2959213.1"/>
    </source>
</evidence>
<dbReference type="EMBL" id="JARBJD010000031">
    <property type="protein sequence ID" value="KAK2959213.1"/>
    <property type="molecule type" value="Genomic_DNA"/>
</dbReference>
<dbReference type="Proteomes" id="UP001281761">
    <property type="component" value="Unassembled WGS sequence"/>
</dbReference>
<organism evidence="2 3">
    <name type="scientific">Blattamonas nauphoetae</name>
    <dbReference type="NCBI Taxonomy" id="2049346"/>
    <lineage>
        <taxon>Eukaryota</taxon>
        <taxon>Metamonada</taxon>
        <taxon>Preaxostyla</taxon>
        <taxon>Oxymonadida</taxon>
        <taxon>Blattamonas</taxon>
    </lineage>
</organism>
<accession>A0ABQ9Y691</accession>
<proteinExistence type="predicted"/>
<evidence type="ECO:0000313" key="3">
    <source>
        <dbReference type="Proteomes" id="UP001281761"/>
    </source>
</evidence>
<feature type="domain" description="DDE-1" evidence="1">
    <location>
        <begin position="52"/>
        <end position="107"/>
    </location>
</feature>